<keyword evidence="6" id="KW-0393">Immunoglobulin domain</keyword>
<keyword evidence="2 7" id="KW-0732">Signal</keyword>
<dbReference type="InterPro" id="IPR007110">
    <property type="entry name" value="Ig-like_dom"/>
</dbReference>
<dbReference type="GO" id="GO:0050863">
    <property type="term" value="P:regulation of T cell activation"/>
    <property type="evidence" value="ECO:0007669"/>
    <property type="project" value="UniProtKB-ARBA"/>
</dbReference>
<dbReference type="OrthoDB" id="9983389at2759"/>
<dbReference type="InterPro" id="IPR003599">
    <property type="entry name" value="Ig_sub"/>
</dbReference>
<dbReference type="InterPro" id="IPR050504">
    <property type="entry name" value="IgSF_BTN/MOG"/>
</dbReference>
<proteinExistence type="predicted"/>
<comment type="subcellular location">
    <subcellularLocation>
        <location evidence="1">Membrane</location>
    </subcellularLocation>
</comment>
<organism evidence="9 10">
    <name type="scientific">Conger conger</name>
    <name type="common">Conger eel</name>
    <name type="synonym">Muraena conger</name>
    <dbReference type="NCBI Taxonomy" id="82655"/>
    <lineage>
        <taxon>Eukaryota</taxon>
        <taxon>Metazoa</taxon>
        <taxon>Chordata</taxon>
        <taxon>Craniata</taxon>
        <taxon>Vertebrata</taxon>
        <taxon>Euteleostomi</taxon>
        <taxon>Actinopterygii</taxon>
        <taxon>Neopterygii</taxon>
        <taxon>Teleostei</taxon>
        <taxon>Anguilliformes</taxon>
        <taxon>Congridae</taxon>
        <taxon>Conger</taxon>
    </lineage>
</organism>
<evidence type="ECO:0000256" key="4">
    <source>
        <dbReference type="ARBA" id="ARBA00023157"/>
    </source>
</evidence>
<dbReference type="GO" id="GO:0050852">
    <property type="term" value="P:T cell receptor signaling pathway"/>
    <property type="evidence" value="ECO:0007669"/>
    <property type="project" value="TreeGrafter"/>
</dbReference>
<dbReference type="InterPro" id="IPR013783">
    <property type="entry name" value="Ig-like_fold"/>
</dbReference>
<feature type="signal peptide" evidence="7">
    <location>
        <begin position="1"/>
        <end position="20"/>
    </location>
</feature>
<evidence type="ECO:0000256" key="6">
    <source>
        <dbReference type="ARBA" id="ARBA00023319"/>
    </source>
</evidence>
<dbReference type="Pfam" id="PF07686">
    <property type="entry name" value="V-set"/>
    <property type="match status" value="1"/>
</dbReference>
<feature type="chain" id="PRO_5040180037" description="Ig-like domain-containing protein" evidence="7">
    <location>
        <begin position="21"/>
        <end position="165"/>
    </location>
</feature>
<dbReference type="FunFam" id="2.60.40.10:FF:000142">
    <property type="entry name" value="V-set domain-containing T-cell activation inhibitor 1"/>
    <property type="match status" value="1"/>
</dbReference>
<evidence type="ECO:0000259" key="8">
    <source>
        <dbReference type="PROSITE" id="PS50835"/>
    </source>
</evidence>
<keyword evidence="10" id="KW-1185">Reference proteome</keyword>
<dbReference type="GO" id="GO:1903037">
    <property type="term" value="P:regulation of leukocyte cell-cell adhesion"/>
    <property type="evidence" value="ECO:0007669"/>
    <property type="project" value="UniProtKB-ARBA"/>
</dbReference>
<name>A0A9Q1E0I7_CONCO</name>
<keyword evidence="4" id="KW-1015">Disulfide bond</keyword>
<evidence type="ECO:0000256" key="5">
    <source>
        <dbReference type="ARBA" id="ARBA00023180"/>
    </source>
</evidence>
<dbReference type="SMART" id="SM00409">
    <property type="entry name" value="IG"/>
    <property type="match status" value="1"/>
</dbReference>
<gene>
    <name evidence="9" type="ORF">COCON_G00000700</name>
</gene>
<dbReference type="EMBL" id="JAFJMO010000001">
    <property type="protein sequence ID" value="KAJ8287411.1"/>
    <property type="molecule type" value="Genomic_DNA"/>
</dbReference>
<dbReference type="Proteomes" id="UP001152803">
    <property type="component" value="Unassembled WGS sequence"/>
</dbReference>
<dbReference type="GO" id="GO:0009897">
    <property type="term" value="C:external side of plasma membrane"/>
    <property type="evidence" value="ECO:0007669"/>
    <property type="project" value="TreeGrafter"/>
</dbReference>
<dbReference type="PANTHER" id="PTHR24100">
    <property type="entry name" value="BUTYROPHILIN"/>
    <property type="match status" value="1"/>
</dbReference>
<dbReference type="AlphaFoldDB" id="A0A9Q1E0I7"/>
<evidence type="ECO:0000313" key="9">
    <source>
        <dbReference type="EMBL" id="KAJ8287411.1"/>
    </source>
</evidence>
<reference evidence="9" key="1">
    <citation type="journal article" date="2023" name="Science">
        <title>Genome structures resolve the early diversification of teleost fishes.</title>
        <authorList>
            <person name="Parey E."/>
            <person name="Louis A."/>
            <person name="Montfort J."/>
            <person name="Bouchez O."/>
            <person name="Roques C."/>
            <person name="Iampietro C."/>
            <person name="Lluch J."/>
            <person name="Castinel A."/>
            <person name="Donnadieu C."/>
            <person name="Desvignes T."/>
            <person name="Floi Bucao C."/>
            <person name="Jouanno E."/>
            <person name="Wen M."/>
            <person name="Mejri S."/>
            <person name="Dirks R."/>
            <person name="Jansen H."/>
            <person name="Henkel C."/>
            <person name="Chen W.J."/>
            <person name="Zahm M."/>
            <person name="Cabau C."/>
            <person name="Klopp C."/>
            <person name="Thompson A.W."/>
            <person name="Robinson-Rechavi M."/>
            <person name="Braasch I."/>
            <person name="Lecointre G."/>
            <person name="Bobe J."/>
            <person name="Postlethwait J.H."/>
            <person name="Berthelot C."/>
            <person name="Roest Crollius H."/>
            <person name="Guiguen Y."/>
        </authorList>
    </citation>
    <scope>NUCLEOTIDE SEQUENCE</scope>
    <source>
        <strain evidence="9">Concon-B</strain>
    </source>
</reference>
<comment type="caution">
    <text evidence="9">The sequence shown here is derived from an EMBL/GenBank/DDBJ whole genome shotgun (WGS) entry which is preliminary data.</text>
</comment>
<dbReference type="GO" id="GO:0001817">
    <property type="term" value="P:regulation of cytokine production"/>
    <property type="evidence" value="ECO:0007669"/>
    <property type="project" value="TreeGrafter"/>
</dbReference>
<keyword evidence="3" id="KW-0472">Membrane</keyword>
<evidence type="ECO:0000256" key="2">
    <source>
        <dbReference type="ARBA" id="ARBA00022729"/>
    </source>
</evidence>
<dbReference type="SMART" id="SM00406">
    <property type="entry name" value="IGv"/>
    <property type="match status" value="1"/>
</dbReference>
<dbReference type="Gene3D" id="2.60.40.10">
    <property type="entry name" value="Immunoglobulins"/>
    <property type="match status" value="1"/>
</dbReference>
<dbReference type="PANTHER" id="PTHR24100:SF155">
    <property type="entry name" value="CD276 ANTIGEN"/>
    <property type="match status" value="1"/>
</dbReference>
<protein>
    <recommendedName>
        <fullName evidence="8">Ig-like domain-containing protein</fullName>
    </recommendedName>
</protein>
<evidence type="ECO:0000313" key="10">
    <source>
        <dbReference type="Proteomes" id="UP001152803"/>
    </source>
</evidence>
<dbReference type="PROSITE" id="PS50835">
    <property type="entry name" value="IG_LIKE"/>
    <property type="match status" value="1"/>
</dbReference>
<accession>A0A9Q1E0I7</accession>
<sequence length="165" mass="18091">MMRIMRSLIFSLHLLIPIPAAEISVPVVAAPGSNITLSCSFPRSETDQLVNLIVVWVYGDEVVHSYYKAIDNLQEQSPAYRGRTQLSPDQLAVGDASLRLTGVRASDHGKYTCDVANEQGRSKKQIILAVAVTRCACSGAKKTTPVCKLWYQHTTVKHGSLHEPS</sequence>
<evidence type="ECO:0000256" key="7">
    <source>
        <dbReference type="SAM" id="SignalP"/>
    </source>
</evidence>
<dbReference type="SUPFAM" id="SSF48726">
    <property type="entry name" value="Immunoglobulin"/>
    <property type="match status" value="1"/>
</dbReference>
<keyword evidence="5" id="KW-0325">Glycoprotein</keyword>
<evidence type="ECO:0000256" key="3">
    <source>
        <dbReference type="ARBA" id="ARBA00023136"/>
    </source>
</evidence>
<feature type="domain" description="Ig-like" evidence="8">
    <location>
        <begin position="19"/>
        <end position="129"/>
    </location>
</feature>
<dbReference type="InterPro" id="IPR013106">
    <property type="entry name" value="Ig_V-set"/>
</dbReference>
<evidence type="ECO:0000256" key="1">
    <source>
        <dbReference type="ARBA" id="ARBA00004370"/>
    </source>
</evidence>
<dbReference type="InterPro" id="IPR036179">
    <property type="entry name" value="Ig-like_dom_sf"/>
</dbReference>
<dbReference type="GO" id="GO:0005102">
    <property type="term" value="F:signaling receptor binding"/>
    <property type="evidence" value="ECO:0007669"/>
    <property type="project" value="TreeGrafter"/>
</dbReference>